<dbReference type="EMBL" id="FNVO01000022">
    <property type="protein sequence ID" value="SEG88666.1"/>
    <property type="molecule type" value="Genomic_DNA"/>
</dbReference>
<dbReference type="InterPro" id="IPR009100">
    <property type="entry name" value="AcylCoA_DH/oxidase_NM_dom_sf"/>
</dbReference>
<sequence>MTTTVGIEKDLREALGRLLAERCDHEHVAALADGPQEWDRDLWAELAAMGLPGLVVPPEHGGEGMGFALAAAAQEELGRRLAPVPAMSTTAVQAALLASGDSAEAARWLPRLTSGEVTAAVAAGRTVDGWAMADDVRATRAPGGWRLSGRVPVVADAAAAGLLLVAAGADGDPALFLVDATVKGVRIDRLDALDPTRPLAGVRMDGVPAGRLAGHEEFTEVFQAAERAALVLLAADAVGVAAQAMDMAVEYAGTRRQFGRAIGSFQAISHRCADMLVAVESSRALVAAAAASLDDPSEDTAVAVDLAAAHALETAVRVTGGCVQVHGGMGFTWEHPAHRYLRRAKAAESLVALPDRLRDRAAAALVARLDHDNEDN</sequence>
<dbReference type="SUPFAM" id="SSF56645">
    <property type="entry name" value="Acyl-CoA dehydrogenase NM domain-like"/>
    <property type="match status" value="1"/>
</dbReference>
<name>A0A1H6DVC4_9ACTN</name>
<evidence type="ECO:0000256" key="1">
    <source>
        <dbReference type="ARBA" id="ARBA00001974"/>
    </source>
</evidence>
<dbReference type="Pfam" id="PF02771">
    <property type="entry name" value="Acyl-CoA_dh_N"/>
    <property type="match status" value="1"/>
</dbReference>
<keyword evidence="5" id="KW-0560">Oxidoreductase</keyword>
<dbReference type="AlphaFoldDB" id="A0A1H6DVC4"/>
<accession>A0A1H6DVC4</accession>
<dbReference type="PANTHER" id="PTHR43884:SF20">
    <property type="entry name" value="ACYL-COA DEHYDROGENASE FADE28"/>
    <property type="match status" value="1"/>
</dbReference>
<dbReference type="GO" id="GO:0003995">
    <property type="term" value="F:acyl-CoA dehydrogenase activity"/>
    <property type="evidence" value="ECO:0007669"/>
    <property type="project" value="TreeGrafter"/>
</dbReference>
<dbReference type="Proteomes" id="UP000236723">
    <property type="component" value="Unassembled WGS sequence"/>
</dbReference>
<evidence type="ECO:0000256" key="5">
    <source>
        <dbReference type="ARBA" id="ARBA00023002"/>
    </source>
</evidence>
<evidence type="ECO:0000313" key="9">
    <source>
        <dbReference type="Proteomes" id="UP000236723"/>
    </source>
</evidence>
<dbReference type="InterPro" id="IPR046373">
    <property type="entry name" value="Acyl-CoA_Oxase/DH_mid-dom_sf"/>
</dbReference>
<gene>
    <name evidence="8" type="ORF">SAMN04489712_12255</name>
</gene>
<feature type="domain" description="Acyl-CoA dehydrogenase/oxidase C-terminal" evidence="6">
    <location>
        <begin position="232"/>
        <end position="348"/>
    </location>
</feature>
<keyword evidence="4" id="KW-0274">FAD</keyword>
<dbReference type="Gene3D" id="2.40.110.10">
    <property type="entry name" value="Butyryl-CoA Dehydrogenase, subunit A, domain 2"/>
    <property type="match status" value="1"/>
</dbReference>
<dbReference type="Gene3D" id="1.10.540.10">
    <property type="entry name" value="Acyl-CoA dehydrogenase/oxidase, N-terminal domain"/>
    <property type="match status" value="1"/>
</dbReference>
<dbReference type="SUPFAM" id="SSF47203">
    <property type="entry name" value="Acyl-CoA dehydrogenase C-terminal domain-like"/>
    <property type="match status" value="1"/>
</dbReference>
<dbReference type="InterPro" id="IPR009075">
    <property type="entry name" value="AcylCo_DH/oxidase_C"/>
</dbReference>
<dbReference type="InterPro" id="IPR037069">
    <property type="entry name" value="AcylCoA_DH/ox_N_sf"/>
</dbReference>
<evidence type="ECO:0000256" key="4">
    <source>
        <dbReference type="ARBA" id="ARBA00022827"/>
    </source>
</evidence>
<keyword evidence="3" id="KW-0285">Flavoprotein</keyword>
<evidence type="ECO:0000256" key="3">
    <source>
        <dbReference type="ARBA" id="ARBA00022630"/>
    </source>
</evidence>
<feature type="domain" description="Acyl-CoA dehydrogenase/oxidase N-terminal" evidence="7">
    <location>
        <begin position="9"/>
        <end position="116"/>
    </location>
</feature>
<evidence type="ECO:0000259" key="6">
    <source>
        <dbReference type="Pfam" id="PF00441"/>
    </source>
</evidence>
<dbReference type="InterPro" id="IPR013786">
    <property type="entry name" value="AcylCoA_DH/ox_N"/>
</dbReference>
<comment type="similarity">
    <text evidence="2">Belongs to the acyl-CoA dehydrogenase family.</text>
</comment>
<evidence type="ECO:0000256" key="2">
    <source>
        <dbReference type="ARBA" id="ARBA00009347"/>
    </source>
</evidence>
<comment type="cofactor">
    <cofactor evidence="1">
        <name>FAD</name>
        <dbReference type="ChEBI" id="CHEBI:57692"/>
    </cofactor>
</comment>
<dbReference type="Gene3D" id="1.20.140.10">
    <property type="entry name" value="Butyryl-CoA Dehydrogenase, subunit A, domain 3"/>
    <property type="match status" value="1"/>
</dbReference>
<dbReference type="InterPro" id="IPR036250">
    <property type="entry name" value="AcylCo_DH-like_C"/>
</dbReference>
<keyword evidence="9" id="KW-1185">Reference proteome</keyword>
<dbReference type="Pfam" id="PF00441">
    <property type="entry name" value="Acyl-CoA_dh_1"/>
    <property type="match status" value="1"/>
</dbReference>
<dbReference type="RefSeq" id="WP_200827638.1">
    <property type="nucleotide sequence ID" value="NZ_FNVO01000022.1"/>
</dbReference>
<proteinExistence type="inferred from homology"/>
<reference evidence="9" key="1">
    <citation type="submission" date="2016-10" db="EMBL/GenBank/DDBJ databases">
        <authorList>
            <person name="Varghese N."/>
            <person name="Submissions S."/>
        </authorList>
    </citation>
    <scope>NUCLEOTIDE SEQUENCE [LARGE SCALE GENOMIC DNA]</scope>
    <source>
        <strain evidence="9">DSM 43163</strain>
    </source>
</reference>
<evidence type="ECO:0000259" key="7">
    <source>
        <dbReference type="Pfam" id="PF02771"/>
    </source>
</evidence>
<dbReference type="CDD" id="cd00567">
    <property type="entry name" value="ACAD"/>
    <property type="match status" value="1"/>
</dbReference>
<dbReference type="GO" id="GO:0050660">
    <property type="term" value="F:flavin adenine dinucleotide binding"/>
    <property type="evidence" value="ECO:0007669"/>
    <property type="project" value="InterPro"/>
</dbReference>
<organism evidence="8 9">
    <name type="scientific">Thermomonospora echinospora</name>
    <dbReference type="NCBI Taxonomy" id="1992"/>
    <lineage>
        <taxon>Bacteria</taxon>
        <taxon>Bacillati</taxon>
        <taxon>Actinomycetota</taxon>
        <taxon>Actinomycetes</taxon>
        <taxon>Streptosporangiales</taxon>
        <taxon>Thermomonosporaceae</taxon>
        <taxon>Thermomonospora</taxon>
    </lineage>
</organism>
<dbReference type="PANTHER" id="PTHR43884">
    <property type="entry name" value="ACYL-COA DEHYDROGENASE"/>
    <property type="match status" value="1"/>
</dbReference>
<evidence type="ECO:0000313" key="8">
    <source>
        <dbReference type="EMBL" id="SEG88666.1"/>
    </source>
</evidence>
<protein>
    <submittedName>
        <fullName evidence="8">Acyl-CoA dehydrogenase</fullName>
    </submittedName>
</protein>